<dbReference type="Pfam" id="PF00590">
    <property type="entry name" value="TP_methylase"/>
    <property type="match status" value="1"/>
</dbReference>
<gene>
    <name evidence="7" type="ORF">SAMN05414137_1249</name>
</gene>
<evidence type="ECO:0000256" key="4">
    <source>
        <dbReference type="ARBA" id="ARBA00022679"/>
    </source>
</evidence>
<dbReference type="InterPro" id="IPR014776">
    <property type="entry name" value="4pyrrole_Mease_sub2"/>
</dbReference>
<dbReference type="OrthoDB" id="4327941at2"/>
<evidence type="ECO:0000259" key="6">
    <source>
        <dbReference type="Pfam" id="PF00590"/>
    </source>
</evidence>
<evidence type="ECO:0000313" key="8">
    <source>
        <dbReference type="Proteomes" id="UP000183015"/>
    </source>
</evidence>
<dbReference type="PANTHER" id="PTHR43182">
    <property type="entry name" value="COBALT-PRECORRIN-6B C(15)-METHYLTRANSFERASE (DECARBOXYLATING)"/>
    <property type="match status" value="1"/>
</dbReference>
<dbReference type="InterPro" id="IPR035996">
    <property type="entry name" value="4pyrrol_Methylase_sf"/>
</dbReference>
<sequence length="405" mass="42040">MADRVTVIGWDGSPLSDSARAAIDAATLVAASPGPLRELTLAPGVERMALGSVELVARRIADHRGTAVVVADGDPGFFGVVRTLRRPEYGLELEVLPAVSAVAAAFARAGMPWDDAQVVSTHGRGGLRRAVNVCRAHPKVAVLTAPGAGPSELALMMRDVHRTFVICEALGAPEENVTVLTSDRVPDHLWRDPNVVLVIGGSGNGGPLPPSGWLAGRPVDFPGKAGRGWALPSEPAIGPGAGTRELPVPVRALVLARLGPRPGDLVWDVGAGDGALAVDAARCGAAVIAVDRDPDACARLDVNARRAGVEVQTVLGTAPGVLADLPEPDTVLVRQGAAVLQACLTRRPERIVALPRTTAELEEVRRAFARSGYRAEGSLVQSSPLDAEGQLGAAAPSWVLWGDRV</sequence>
<evidence type="ECO:0000256" key="1">
    <source>
        <dbReference type="ARBA" id="ARBA00004953"/>
    </source>
</evidence>
<reference evidence="8" key="1">
    <citation type="submission" date="2016-10" db="EMBL/GenBank/DDBJ databases">
        <authorList>
            <person name="Varghese N."/>
        </authorList>
    </citation>
    <scope>NUCLEOTIDE SEQUENCE [LARGE SCALE GENOMIC DNA]</scope>
    <source>
        <strain evidence="8">DSM 45096 / BCRC 16803 / CGMCC 4.1857 / CIP 109030 / JCM 12277 / KCTC 19219 / NBRC 100920 / 33214</strain>
    </source>
</reference>
<dbReference type="GO" id="GO:0009236">
    <property type="term" value="P:cobalamin biosynthetic process"/>
    <property type="evidence" value="ECO:0007669"/>
    <property type="project" value="UniProtKB-UniPathway"/>
</dbReference>
<name>A0A1H7XGH7_STRJI</name>
<dbReference type="InterPro" id="IPR000878">
    <property type="entry name" value="4pyrrol_Mease"/>
</dbReference>
<dbReference type="CDD" id="cd11644">
    <property type="entry name" value="Precorrin-6Y-MT"/>
    <property type="match status" value="1"/>
</dbReference>
<keyword evidence="3 7" id="KW-0489">Methyltransferase</keyword>
<dbReference type="eggNOG" id="COG2241">
    <property type="taxonomic scope" value="Bacteria"/>
</dbReference>
<comment type="pathway">
    <text evidence="1">Cofactor biosynthesis; adenosylcobalamin biosynthesis.</text>
</comment>
<evidence type="ECO:0000256" key="2">
    <source>
        <dbReference type="ARBA" id="ARBA00022573"/>
    </source>
</evidence>
<dbReference type="EMBL" id="FOAZ01000024">
    <property type="protein sequence ID" value="SEM32906.1"/>
    <property type="molecule type" value="Genomic_DNA"/>
</dbReference>
<evidence type="ECO:0000256" key="3">
    <source>
        <dbReference type="ARBA" id="ARBA00022603"/>
    </source>
</evidence>
<dbReference type="STRING" id="235985.SAMN05414137_1249"/>
<proteinExistence type="predicted"/>
<dbReference type="AlphaFoldDB" id="A0A1H7XGH7"/>
<evidence type="ECO:0000313" key="7">
    <source>
        <dbReference type="EMBL" id="SEM32906.1"/>
    </source>
</evidence>
<keyword evidence="4 7" id="KW-0808">Transferase</keyword>
<feature type="domain" description="Tetrapyrrole methylase" evidence="6">
    <location>
        <begin position="53"/>
        <end position="182"/>
    </location>
</feature>
<dbReference type="GO" id="GO:0008276">
    <property type="term" value="F:protein methyltransferase activity"/>
    <property type="evidence" value="ECO:0007669"/>
    <property type="project" value="InterPro"/>
</dbReference>
<dbReference type="SUPFAM" id="SSF53790">
    <property type="entry name" value="Tetrapyrrole methylase"/>
    <property type="match status" value="1"/>
</dbReference>
<dbReference type="PANTHER" id="PTHR43182:SF1">
    <property type="entry name" value="COBALT-PRECORRIN-7 C(5)-METHYLTRANSFERASE"/>
    <property type="match status" value="1"/>
</dbReference>
<dbReference type="GO" id="GO:0032259">
    <property type="term" value="P:methylation"/>
    <property type="evidence" value="ECO:0007669"/>
    <property type="project" value="UniProtKB-KW"/>
</dbReference>
<organism evidence="7 8">
    <name type="scientific">Streptacidiphilus jiangxiensis</name>
    <dbReference type="NCBI Taxonomy" id="235985"/>
    <lineage>
        <taxon>Bacteria</taxon>
        <taxon>Bacillati</taxon>
        <taxon>Actinomycetota</taxon>
        <taxon>Actinomycetes</taxon>
        <taxon>Kitasatosporales</taxon>
        <taxon>Streptomycetaceae</taxon>
        <taxon>Streptacidiphilus</taxon>
    </lineage>
</organism>
<dbReference type="NCBIfam" id="TIGR02467">
    <property type="entry name" value="CbiE"/>
    <property type="match status" value="1"/>
</dbReference>
<dbReference type="SUPFAM" id="SSF53335">
    <property type="entry name" value="S-adenosyl-L-methionine-dependent methyltransferases"/>
    <property type="match status" value="1"/>
</dbReference>
<dbReference type="Proteomes" id="UP000183015">
    <property type="component" value="Unassembled WGS sequence"/>
</dbReference>
<dbReference type="eggNOG" id="COG2242">
    <property type="taxonomic scope" value="Bacteria"/>
</dbReference>
<dbReference type="CDD" id="cd02440">
    <property type="entry name" value="AdoMet_MTases"/>
    <property type="match status" value="1"/>
</dbReference>
<keyword evidence="2" id="KW-0169">Cobalamin biosynthesis</keyword>
<dbReference type="RefSeq" id="WP_042449834.1">
    <property type="nucleotide sequence ID" value="NZ_BBPN01000017.1"/>
</dbReference>
<accession>A0A1H7XGH7</accession>
<keyword evidence="5" id="KW-0949">S-adenosyl-L-methionine</keyword>
<dbReference type="UniPathway" id="UPA00148"/>
<dbReference type="Gene3D" id="3.30.950.10">
    <property type="entry name" value="Methyltransferase, Cobalt-precorrin-4 Transmethylase, Domain 2"/>
    <property type="match status" value="1"/>
</dbReference>
<dbReference type="Gene3D" id="3.40.50.150">
    <property type="entry name" value="Vaccinia Virus protein VP39"/>
    <property type="match status" value="1"/>
</dbReference>
<dbReference type="InterPro" id="IPR012818">
    <property type="entry name" value="CbiE"/>
</dbReference>
<keyword evidence="8" id="KW-1185">Reference proteome</keyword>
<dbReference type="InterPro" id="IPR050714">
    <property type="entry name" value="Cobalamin_biosynth_MTase"/>
</dbReference>
<protein>
    <submittedName>
        <fullName evidence="7">Precorrin-6Y C5,15-methyltransferase (Decarboxylating)</fullName>
    </submittedName>
</protein>
<evidence type="ECO:0000256" key="5">
    <source>
        <dbReference type="ARBA" id="ARBA00022691"/>
    </source>
</evidence>
<dbReference type="InterPro" id="IPR029063">
    <property type="entry name" value="SAM-dependent_MTases_sf"/>
</dbReference>